<evidence type="ECO:0000313" key="2">
    <source>
        <dbReference type="EMBL" id="MEJ2885145.1"/>
    </source>
</evidence>
<name>A0ABU8MYE1_9PSEU</name>
<feature type="transmembrane region" description="Helical" evidence="1">
    <location>
        <begin position="65"/>
        <end position="86"/>
    </location>
</feature>
<reference evidence="2 3" key="1">
    <citation type="submission" date="2024-03" db="EMBL/GenBank/DDBJ databases">
        <title>Actinomycetospora sp. OC33-EN06, a novel actinomycete isolated from wild orchid (Aerides multiflora).</title>
        <authorList>
            <person name="Suriyachadkun C."/>
        </authorList>
    </citation>
    <scope>NUCLEOTIDE SEQUENCE [LARGE SCALE GENOMIC DNA]</scope>
    <source>
        <strain evidence="2 3">OC33-EN06</strain>
    </source>
</reference>
<accession>A0ABU8MYE1</accession>
<keyword evidence="1" id="KW-0812">Transmembrane</keyword>
<keyword evidence="1" id="KW-0472">Membrane</keyword>
<evidence type="ECO:0000256" key="1">
    <source>
        <dbReference type="SAM" id="Phobius"/>
    </source>
</evidence>
<dbReference type="RefSeq" id="WP_337711639.1">
    <property type="nucleotide sequence ID" value="NZ_JBBEGL010000001.1"/>
</dbReference>
<dbReference type="EMBL" id="JBBEGL010000001">
    <property type="protein sequence ID" value="MEJ2885145.1"/>
    <property type="molecule type" value="Genomic_DNA"/>
</dbReference>
<dbReference type="Proteomes" id="UP001370100">
    <property type="component" value="Unassembled WGS sequence"/>
</dbReference>
<feature type="transmembrane region" description="Helical" evidence="1">
    <location>
        <begin position="92"/>
        <end position="111"/>
    </location>
</feature>
<sequence length="167" mass="18561">MTRPALFQRFPSLRAPTESYPVLPDDAAARFPALGDEIATLERIVGPEFARSDLEALRQQHRYRALQIGLILGATALAALGGLQAALADQRWPGIALTLLGLVLATVGQMAGELQTFQRFLEERIKAERFRAMYFRYLSRTGRYAGQDHEIVLRRAVLAVKAGEEPQ</sequence>
<gene>
    <name evidence="2" type="ORF">WCD41_01685</name>
</gene>
<dbReference type="InterPro" id="IPR025325">
    <property type="entry name" value="DUF4231"/>
</dbReference>
<organism evidence="2 3">
    <name type="scientific">Actinomycetospora aeridis</name>
    <dbReference type="NCBI Taxonomy" id="3129231"/>
    <lineage>
        <taxon>Bacteria</taxon>
        <taxon>Bacillati</taxon>
        <taxon>Actinomycetota</taxon>
        <taxon>Actinomycetes</taxon>
        <taxon>Pseudonocardiales</taxon>
        <taxon>Pseudonocardiaceae</taxon>
        <taxon>Actinomycetospora</taxon>
    </lineage>
</organism>
<evidence type="ECO:0000313" key="3">
    <source>
        <dbReference type="Proteomes" id="UP001370100"/>
    </source>
</evidence>
<proteinExistence type="predicted"/>
<dbReference type="Pfam" id="PF14015">
    <property type="entry name" value="DUF4231"/>
    <property type="match status" value="1"/>
</dbReference>
<keyword evidence="3" id="KW-1185">Reference proteome</keyword>
<protein>
    <submittedName>
        <fullName evidence="2">DUF4231 domain-containing protein</fullName>
    </submittedName>
</protein>
<comment type="caution">
    <text evidence="2">The sequence shown here is derived from an EMBL/GenBank/DDBJ whole genome shotgun (WGS) entry which is preliminary data.</text>
</comment>
<keyword evidence="1" id="KW-1133">Transmembrane helix</keyword>